<organism evidence="1 2">
    <name type="scientific">Providencia zhijiangensis</name>
    <dbReference type="NCBI Taxonomy" id="3053982"/>
    <lineage>
        <taxon>Bacteria</taxon>
        <taxon>Pseudomonadati</taxon>
        <taxon>Pseudomonadota</taxon>
        <taxon>Gammaproteobacteria</taxon>
        <taxon>Enterobacterales</taxon>
        <taxon>Morganellaceae</taxon>
        <taxon>Providencia</taxon>
    </lineage>
</organism>
<reference evidence="1 2" key="1">
    <citation type="submission" date="2023-09" db="EMBL/GenBank/DDBJ databases">
        <title>Genomic Revisitation and Reclassification of the Genus Providencia.</title>
        <authorList>
            <person name="Dong X."/>
        </authorList>
    </citation>
    <scope>NUCLEOTIDE SEQUENCE [LARGE SCALE GENOMIC DNA]</scope>
    <source>
        <strain evidence="1 2">D4759</strain>
    </source>
</reference>
<protein>
    <submittedName>
        <fullName evidence="1">Uncharacterized protein</fullName>
    </submittedName>
</protein>
<dbReference type="Proteomes" id="UP001302443">
    <property type="component" value="Chromosome"/>
</dbReference>
<gene>
    <name evidence="1" type="ORF">QS795_007810</name>
</gene>
<name>A0ABZ0N5I0_9GAMM</name>
<dbReference type="EMBL" id="CP135990">
    <property type="protein sequence ID" value="WPA93654.1"/>
    <property type="molecule type" value="Genomic_DNA"/>
</dbReference>
<evidence type="ECO:0000313" key="1">
    <source>
        <dbReference type="EMBL" id="WPA93654.1"/>
    </source>
</evidence>
<evidence type="ECO:0000313" key="2">
    <source>
        <dbReference type="Proteomes" id="UP001302443"/>
    </source>
</evidence>
<proteinExistence type="predicted"/>
<accession>A0ABZ0N5I0</accession>
<keyword evidence="2" id="KW-1185">Reference proteome</keyword>
<sequence>MPISAFFSRSKPAKHIPVVFHSTIKLTDPKIIKEINSYPMLKIKNSSLSFELTEKNKTLSFSQREIQWLAEISIAERIKKDKEESIS</sequence>
<dbReference type="RefSeq" id="WP_286271930.1">
    <property type="nucleotide sequence ID" value="NZ_CP135990.1"/>
</dbReference>